<feature type="transmembrane region" description="Helical" evidence="1">
    <location>
        <begin position="146"/>
        <end position="166"/>
    </location>
</feature>
<evidence type="ECO:0000313" key="3">
    <source>
        <dbReference type="Proteomes" id="UP000011747"/>
    </source>
</evidence>
<keyword evidence="1" id="KW-0812">Transmembrane</keyword>
<keyword evidence="3" id="KW-1185">Reference proteome</keyword>
<comment type="caution">
    <text evidence="2">The sequence shown here is derived from an EMBL/GenBank/DDBJ whole genome shotgun (WGS) entry which is preliminary data.</text>
</comment>
<dbReference type="PIRSF" id="PIRSF029886">
    <property type="entry name" value="KBAA"/>
    <property type="match status" value="1"/>
</dbReference>
<dbReference type="HOGENOM" id="CLU_094167_0_0_9"/>
<dbReference type="SMART" id="SM01251">
    <property type="entry name" value="KbaA"/>
    <property type="match status" value="1"/>
</dbReference>
<keyword evidence="1" id="KW-0472">Membrane</keyword>
<evidence type="ECO:0000256" key="1">
    <source>
        <dbReference type="SAM" id="Phobius"/>
    </source>
</evidence>
<accession>G9QN52</accession>
<dbReference type="Proteomes" id="UP000011747">
    <property type="component" value="Unassembled WGS sequence"/>
</dbReference>
<dbReference type="AlphaFoldDB" id="G9QN52"/>
<protein>
    <recommendedName>
        <fullName evidence="4">KinB-signaling pathway activation protein</fullName>
    </recommendedName>
</protein>
<feature type="transmembrane region" description="Helical" evidence="1">
    <location>
        <begin position="7"/>
        <end position="28"/>
    </location>
</feature>
<dbReference type="GO" id="GO:0045881">
    <property type="term" value="P:positive regulation of sporulation resulting in formation of a cellular spore"/>
    <property type="evidence" value="ECO:0007669"/>
    <property type="project" value="InterPro"/>
</dbReference>
<keyword evidence="1" id="KW-1133">Transmembrane helix</keyword>
<reference evidence="2 3" key="1">
    <citation type="submission" date="2011-09" db="EMBL/GenBank/DDBJ databases">
        <title>The Genome Sequence of Bacillus smithii 7_3_47FAA.</title>
        <authorList>
            <consortium name="The Broad Institute Genome Sequencing Platform"/>
            <person name="Earl A."/>
            <person name="Ward D."/>
            <person name="Feldgarden M."/>
            <person name="Gevers D."/>
            <person name="Daigneault M."/>
            <person name="Strauss J."/>
            <person name="Allen-Vercoe E."/>
            <person name="Young S.K."/>
            <person name="Zeng Q."/>
            <person name="Gargeya S."/>
            <person name="Fitzgerald M."/>
            <person name="Haas B."/>
            <person name="Abouelleil A."/>
            <person name="Alvarado L."/>
            <person name="Arachchi H.M."/>
            <person name="Berlin A."/>
            <person name="Brown A."/>
            <person name="Chapman S.B."/>
            <person name="Chen Z."/>
            <person name="Dunbar C."/>
            <person name="Freedman E."/>
            <person name="Gearin G."/>
            <person name="Goldberg J."/>
            <person name="Griggs A."/>
            <person name="Gujja S."/>
            <person name="Heiman D."/>
            <person name="Howarth C."/>
            <person name="Larson L."/>
            <person name="Lui A."/>
            <person name="MacDonald P.J.P."/>
            <person name="Montmayeur A."/>
            <person name="Murphy C."/>
            <person name="Neiman D."/>
            <person name="Pearson M."/>
            <person name="Priest M."/>
            <person name="Roberts A."/>
            <person name="Saif S."/>
            <person name="Shea T."/>
            <person name="Shenoy N."/>
            <person name="Sisk P."/>
            <person name="Stolte C."/>
            <person name="Sykes S."/>
            <person name="Wortman J."/>
            <person name="Nusbaum C."/>
            <person name="Birren B."/>
        </authorList>
    </citation>
    <scope>NUCLEOTIDE SEQUENCE [LARGE SCALE GENOMIC DNA]</scope>
    <source>
        <strain evidence="2 3">7_3_47FAA</strain>
    </source>
</reference>
<feature type="transmembrane region" description="Helical" evidence="1">
    <location>
        <begin position="48"/>
        <end position="73"/>
    </location>
</feature>
<dbReference type="EMBL" id="ACWF01000127">
    <property type="protein sequence ID" value="EHL76470.1"/>
    <property type="molecule type" value="Genomic_DNA"/>
</dbReference>
<dbReference type="InterPro" id="IPR024164">
    <property type="entry name" value="KinB-signalling_activ"/>
</dbReference>
<name>G9QN52_9BACI</name>
<dbReference type="PATRIC" id="fig|665952.3.peg.2551"/>
<proteinExistence type="predicted"/>
<feature type="transmembrane region" description="Helical" evidence="1">
    <location>
        <begin position="172"/>
        <end position="190"/>
    </location>
</feature>
<organism evidence="2 3">
    <name type="scientific">Bacillus smithii 7_3_47FAA</name>
    <dbReference type="NCBI Taxonomy" id="665952"/>
    <lineage>
        <taxon>Bacteria</taxon>
        <taxon>Bacillati</taxon>
        <taxon>Bacillota</taxon>
        <taxon>Bacilli</taxon>
        <taxon>Bacillales</taxon>
        <taxon>Bacillaceae</taxon>
        <taxon>Bacillus</taxon>
    </lineage>
</organism>
<sequence>MTIRNWVRFFIHTLFIGGITAGIMGFIIRWDEFSPLFQKGDVLNIFSVFIWLVGVGFTFSVISQMGYFAYLTIHQFGLRMFRSNSLWNAVQMILVAFVLFDLVYFRFQAFADKGESLIPYFGLAAFLLSFAIVVAWIKTKQSKKKMFASALFFMVVATVLEWLPVLTVNEKSWLYLMLFALLFCNAYQLLMLPKYIERSQEEISRKTKAIVYPSNEKNHPAVKENSKFS</sequence>
<evidence type="ECO:0000313" key="2">
    <source>
        <dbReference type="EMBL" id="EHL76470.1"/>
    </source>
</evidence>
<dbReference type="Pfam" id="PF14089">
    <property type="entry name" value="KbaA"/>
    <property type="match status" value="1"/>
</dbReference>
<feature type="transmembrane region" description="Helical" evidence="1">
    <location>
        <begin position="117"/>
        <end position="137"/>
    </location>
</feature>
<dbReference type="RefSeq" id="WP_003354737.1">
    <property type="nucleotide sequence ID" value="NZ_JH414758.1"/>
</dbReference>
<evidence type="ECO:0008006" key="4">
    <source>
        <dbReference type="Google" id="ProtNLM"/>
    </source>
</evidence>
<gene>
    <name evidence="2" type="ORF">HMPREF1015_02824</name>
</gene>
<feature type="transmembrane region" description="Helical" evidence="1">
    <location>
        <begin position="85"/>
        <end position="105"/>
    </location>
</feature>